<keyword evidence="7 12" id="KW-1133">Transmembrane helix</keyword>
<keyword evidence="10" id="KW-0407">Ion channel</keyword>
<evidence type="ECO:0000256" key="11">
    <source>
        <dbReference type="SAM" id="MobiDB-lite"/>
    </source>
</evidence>
<sequence>MAATPAARMVFTFIQMYFIFLNAKMAVYCKPRAIAYFGLMHIVATNLCVWLNVIIEETKHEILHQFSNHDSDSSGHHDQSSSQKSSATVVKRHSEAVFEYTDTVGDSSNALEDVINGGSLVDECKRSDMMGNVVQDASQFLFPCAIEYSLICAAILYVMWKNVSMDDNDEIYKRSNSGGSAAGRRSRHQYSVDCAKANKGLFAGIFILVGTIISLVLFFALINNPNFRALAIMEVAVSRLLLFCLAFFATLLGIFQIRELEFDSSRHFGLDAVLLVVAQIGLMAYKLFTVIACCYSVKTEDDENSTLVLFSALAALFQAVTQTLFILDASRRHTYTADQQSRKPGREVVTFLLMCNFAMWTVNTLEKSRADANPLQLEFFGLWPWIIIMNVSMPLTIFYRFHSTVVLCEIWKRCYKVKPDFI</sequence>
<protein>
    <submittedName>
        <fullName evidence="13">Otopetrin-2</fullName>
    </submittedName>
</protein>
<feature type="transmembrane region" description="Helical" evidence="12">
    <location>
        <begin position="267"/>
        <end position="288"/>
    </location>
</feature>
<evidence type="ECO:0000256" key="5">
    <source>
        <dbReference type="ARBA" id="ARBA00022692"/>
    </source>
</evidence>
<accession>A0A162R587</accession>
<evidence type="ECO:0000256" key="10">
    <source>
        <dbReference type="ARBA" id="ARBA00023303"/>
    </source>
</evidence>
<feature type="transmembrane region" description="Helical" evidence="12">
    <location>
        <begin position="385"/>
        <end position="408"/>
    </location>
</feature>
<feature type="transmembrane region" description="Helical" evidence="12">
    <location>
        <begin position="140"/>
        <end position="160"/>
    </location>
</feature>
<organism evidence="13 14">
    <name type="scientific">Daphnia magna</name>
    <dbReference type="NCBI Taxonomy" id="35525"/>
    <lineage>
        <taxon>Eukaryota</taxon>
        <taxon>Metazoa</taxon>
        <taxon>Ecdysozoa</taxon>
        <taxon>Arthropoda</taxon>
        <taxon>Crustacea</taxon>
        <taxon>Branchiopoda</taxon>
        <taxon>Diplostraca</taxon>
        <taxon>Cladocera</taxon>
        <taxon>Anomopoda</taxon>
        <taxon>Daphniidae</taxon>
        <taxon>Daphnia</taxon>
    </lineage>
</organism>
<dbReference type="PANTHER" id="PTHR21522">
    <property type="entry name" value="PROTON CHANNEL OTOP"/>
    <property type="match status" value="1"/>
</dbReference>
<name>A0A162R587_9CRUS</name>
<dbReference type="InterPro" id="IPR004878">
    <property type="entry name" value="Otopetrin"/>
</dbReference>
<reference evidence="13 14" key="1">
    <citation type="submission" date="2016-03" db="EMBL/GenBank/DDBJ databases">
        <title>EvidentialGene: Evidence-directed Construction of Genes on Genomes.</title>
        <authorList>
            <person name="Gilbert D.G."/>
            <person name="Choi J.-H."/>
            <person name="Mockaitis K."/>
            <person name="Colbourne J."/>
            <person name="Pfrender M."/>
        </authorList>
    </citation>
    <scope>NUCLEOTIDE SEQUENCE [LARGE SCALE GENOMIC DNA]</scope>
    <source>
        <strain evidence="13 14">Xinb3</strain>
        <tissue evidence="13">Complete organism</tissue>
    </source>
</reference>
<feature type="transmembrane region" description="Helical" evidence="12">
    <location>
        <begin position="229"/>
        <end position="255"/>
    </location>
</feature>
<keyword evidence="3" id="KW-0813">Transport</keyword>
<dbReference type="GO" id="GO:0015252">
    <property type="term" value="F:proton channel activity"/>
    <property type="evidence" value="ECO:0007669"/>
    <property type="project" value="InterPro"/>
</dbReference>
<evidence type="ECO:0000313" key="14">
    <source>
        <dbReference type="Proteomes" id="UP000076858"/>
    </source>
</evidence>
<keyword evidence="9 12" id="KW-0472">Membrane</keyword>
<feature type="transmembrane region" description="Helical" evidence="12">
    <location>
        <begin position="308"/>
        <end position="327"/>
    </location>
</feature>
<feature type="transmembrane region" description="Helical" evidence="12">
    <location>
        <begin position="6"/>
        <end position="23"/>
    </location>
</feature>
<dbReference type="GO" id="GO:0005886">
    <property type="term" value="C:plasma membrane"/>
    <property type="evidence" value="ECO:0007669"/>
    <property type="project" value="UniProtKB-SubCell"/>
</dbReference>
<keyword evidence="5 12" id="KW-0812">Transmembrane</keyword>
<evidence type="ECO:0000256" key="4">
    <source>
        <dbReference type="ARBA" id="ARBA00022475"/>
    </source>
</evidence>
<evidence type="ECO:0000256" key="8">
    <source>
        <dbReference type="ARBA" id="ARBA00023065"/>
    </source>
</evidence>
<proteinExistence type="inferred from homology"/>
<feature type="compositionally biased region" description="Basic and acidic residues" evidence="11">
    <location>
        <begin position="67"/>
        <end position="79"/>
    </location>
</feature>
<keyword evidence="8" id="KW-0406">Ion transport</keyword>
<dbReference type="OrthoDB" id="6429739at2759"/>
<evidence type="ECO:0000256" key="2">
    <source>
        <dbReference type="ARBA" id="ARBA00006513"/>
    </source>
</evidence>
<comment type="subcellular location">
    <subcellularLocation>
        <location evidence="1">Cell membrane</location>
        <topology evidence="1">Multi-pass membrane protein</topology>
    </subcellularLocation>
</comment>
<feature type="transmembrane region" description="Helical" evidence="12">
    <location>
        <begin position="201"/>
        <end position="223"/>
    </location>
</feature>
<evidence type="ECO:0000256" key="7">
    <source>
        <dbReference type="ARBA" id="ARBA00022989"/>
    </source>
</evidence>
<feature type="transmembrane region" description="Helical" evidence="12">
    <location>
        <begin position="35"/>
        <end position="55"/>
    </location>
</feature>
<keyword evidence="14" id="KW-1185">Reference proteome</keyword>
<keyword evidence="4" id="KW-1003">Cell membrane</keyword>
<keyword evidence="6" id="KW-0375">Hydrogen ion transport</keyword>
<evidence type="ECO:0000256" key="1">
    <source>
        <dbReference type="ARBA" id="ARBA00004651"/>
    </source>
</evidence>
<evidence type="ECO:0000256" key="9">
    <source>
        <dbReference type="ARBA" id="ARBA00023136"/>
    </source>
</evidence>
<dbReference type="AlphaFoldDB" id="A0A162R587"/>
<dbReference type="STRING" id="35525.A0A162R587"/>
<evidence type="ECO:0000313" key="13">
    <source>
        <dbReference type="EMBL" id="KZS20245.1"/>
    </source>
</evidence>
<dbReference type="Pfam" id="PF03189">
    <property type="entry name" value="Otopetrin"/>
    <property type="match status" value="1"/>
</dbReference>
<evidence type="ECO:0000256" key="3">
    <source>
        <dbReference type="ARBA" id="ARBA00022448"/>
    </source>
</evidence>
<dbReference type="PANTHER" id="PTHR21522:SF61">
    <property type="entry name" value="PROTON CHANNEL OTOPLC"/>
    <property type="match status" value="1"/>
</dbReference>
<comment type="similarity">
    <text evidence="2">Belongs to the otopetrin family.</text>
</comment>
<evidence type="ECO:0000256" key="6">
    <source>
        <dbReference type="ARBA" id="ARBA00022781"/>
    </source>
</evidence>
<comment type="caution">
    <text evidence="13">The sequence shown here is derived from an EMBL/GenBank/DDBJ whole genome shotgun (WGS) entry which is preliminary data.</text>
</comment>
<gene>
    <name evidence="13" type="ORF">APZ42_013264</name>
</gene>
<feature type="region of interest" description="Disordered" evidence="11">
    <location>
        <begin position="67"/>
        <end position="86"/>
    </location>
</feature>
<dbReference type="EMBL" id="LRGB01000243">
    <property type="protein sequence ID" value="KZS20245.1"/>
    <property type="molecule type" value="Genomic_DNA"/>
</dbReference>
<evidence type="ECO:0000256" key="12">
    <source>
        <dbReference type="SAM" id="Phobius"/>
    </source>
</evidence>
<dbReference type="Proteomes" id="UP000076858">
    <property type="component" value="Unassembled WGS sequence"/>
</dbReference>